<sequence length="208" mass="23806">MCQLPAQLLIANLRVHAIFPIVSSVFQRGLIPAKRLRMLQIWRVLLLLAICRQSYALPTNPSTDQQLNTCELQLAKYRKFILQAILSFEDVCDAYNARPVTPEDGAMSDAWLFHQYAPPPTSQRGEIWAFFKLLMAQFNDVEFATIIRDAVIERCRFKLQRDDKRNSVVLGKKQRFHSWGGKRSQDSQGFPETVAIVSGAAGMDHNYY</sequence>
<reference evidence="2" key="1">
    <citation type="submission" date="2025-08" db="UniProtKB">
        <authorList>
            <consortium name="RefSeq"/>
        </authorList>
    </citation>
    <scope>IDENTIFICATION</scope>
    <source>
        <strain evidence="2">15112-1751.03</strain>
        <tissue evidence="2">Whole Adult</tissue>
    </source>
</reference>
<dbReference type="RefSeq" id="XP_034103513.1">
    <property type="nucleotide sequence ID" value="XM_034247622.2"/>
</dbReference>
<dbReference type="AlphaFoldDB" id="A0A6P8WVR3"/>
<gene>
    <name evidence="2" type="primary">LOC117567562</name>
</gene>
<dbReference type="OrthoDB" id="7756265at2759"/>
<evidence type="ECO:0000313" key="2">
    <source>
        <dbReference type="RefSeq" id="XP_034103513.1"/>
    </source>
</evidence>
<organism evidence="1 2">
    <name type="scientific">Drosophila albomicans</name>
    <name type="common">Fruit fly</name>
    <dbReference type="NCBI Taxonomy" id="7291"/>
    <lineage>
        <taxon>Eukaryota</taxon>
        <taxon>Metazoa</taxon>
        <taxon>Ecdysozoa</taxon>
        <taxon>Arthropoda</taxon>
        <taxon>Hexapoda</taxon>
        <taxon>Insecta</taxon>
        <taxon>Pterygota</taxon>
        <taxon>Neoptera</taxon>
        <taxon>Endopterygota</taxon>
        <taxon>Diptera</taxon>
        <taxon>Brachycera</taxon>
        <taxon>Muscomorpha</taxon>
        <taxon>Ephydroidea</taxon>
        <taxon>Drosophilidae</taxon>
        <taxon>Drosophila</taxon>
    </lineage>
</organism>
<keyword evidence="1" id="KW-1185">Reference proteome</keyword>
<name>A0A6P8WVR3_DROAB</name>
<protein>
    <submittedName>
        <fullName evidence="2">Leucokinin</fullName>
    </submittedName>
</protein>
<proteinExistence type="predicted"/>
<dbReference type="GeneID" id="117567562"/>
<dbReference type="Proteomes" id="UP000515160">
    <property type="component" value="Chromosome 3"/>
</dbReference>
<accession>A0A6P8WVR3</accession>
<evidence type="ECO:0000313" key="1">
    <source>
        <dbReference type="Proteomes" id="UP000515160"/>
    </source>
</evidence>